<sequence>MHFCAGKKRFGIGLTFTNRKKHYVWAFNFTGKLAAILLLPTFLLKYFLYLILLLTIFKLGVIFADFLQIGNGNGNGKNNKVTNNFFSVINSFAVKFKKKTMRLVFNLLINLVRVRLRV</sequence>
<feature type="transmembrane region" description="Helical" evidence="1">
    <location>
        <begin position="23"/>
        <end position="40"/>
    </location>
</feature>
<protein>
    <submittedName>
        <fullName evidence="2 3">Uncharacterized protein</fullName>
    </submittedName>
</protein>
<reference evidence="4" key="1">
    <citation type="submission" date="2010-07" db="EMBL/GenBank/DDBJ databases">
        <title>The genome sequence of Gaeumannomyces graminis var. tritici strain R3-111a-1.</title>
        <authorList>
            <consortium name="The Broad Institute Genome Sequencing Platform"/>
            <person name="Ma L.-J."/>
            <person name="Dead R."/>
            <person name="Young S."/>
            <person name="Zeng Q."/>
            <person name="Koehrsen M."/>
            <person name="Alvarado L."/>
            <person name="Berlin A."/>
            <person name="Chapman S.B."/>
            <person name="Chen Z."/>
            <person name="Freedman E."/>
            <person name="Gellesch M."/>
            <person name="Goldberg J."/>
            <person name="Griggs A."/>
            <person name="Gujja S."/>
            <person name="Heilman E.R."/>
            <person name="Heiman D."/>
            <person name="Hepburn T."/>
            <person name="Howarth C."/>
            <person name="Jen D."/>
            <person name="Larson L."/>
            <person name="Mehta T."/>
            <person name="Neiman D."/>
            <person name="Pearson M."/>
            <person name="Roberts A."/>
            <person name="Saif S."/>
            <person name="Shea T."/>
            <person name="Shenoy N."/>
            <person name="Sisk P."/>
            <person name="Stolte C."/>
            <person name="Sykes S."/>
            <person name="Walk T."/>
            <person name="White J."/>
            <person name="Yandava C."/>
            <person name="Haas B."/>
            <person name="Nusbaum C."/>
            <person name="Birren B."/>
        </authorList>
    </citation>
    <scope>NUCLEOTIDE SEQUENCE [LARGE SCALE GENOMIC DNA]</scope>
    <source>
        <strain evidence="4">R3-111a-1</strain>
    </source>
</reference>
<reference evidence="3" key="5">
    <citation type="submission" date="2018-04" db="UniProtKB">
        <authorList>
            <consortium name="EnsemblFungi"/>
        </authorList>
    </citation>
    <scope>IDENTIFICATION</scope>
    <source>
        <strain evidence="3">R3-111a-1</strain>
    </source>
</reference>
<dbReference type="HOGENOM" id="CLU_2073322_0_0_1"/>
<gene>
    <name evidence="3" type="primary">20351996</name>
    <name evidence="2" type="ORF">GGTG_11538</name>
</gene>
<feature type="transmembrane region" description="Helical" evidence="1">
    <location>
        <begin position="46"/>
        <end position="67"/>
    </location>
</feature>
<evidence type="ECO:0000256" key="1">
    <source>
        <dbReference type="SAM" id="Phobius"/>
    </source>
</evidence>
<dbReference type="VEuPathDB" id="FungiDB:GGTG_11538"/>
<dbReference type="Proteomes" id="UP000006039">
    <property type="component" value="Unassembled WGS sequence"/>
</dbReference>
<keyword evidence="1" id="KW-0472">Membrane</keyword>
<dbReference type="GeneID" id="20351996"/>
<keyword evidence="4" id="KW-1185">Reference proteome</keyword>
<reference evidence="2" key="3">
    <citation type="submission" date="2010-09" db="EMBL/GenBank/DDBJ databases">
        <title>Annotation of Gaeumannomyces graminis var. tritici R3-111a-1.</title>
        <authorList>
            <consortium name="The Broad Institute Genome Sequencing Platform"/>
            <person name="Ma L.-J."/>
            <person name="Dead R."/>
            <person name="Young S.K."/>
            <person name="Zeng Q."/>
            <person name="Gargeya S."/>
            <person name="Fitzgerald M."/>
            <person name="Haas B."/>
            <person name="Abouelleil A."/>
            <person name="Alvarado L."/>
            <person name="Arachchi H.M."/>
            <person name="Berlin A."/>
            <person name="Brown A."/>
            <person name="Chapman S.B."/>
            <person name="Chen Z."/>
            <person name="Dunbar C."/>
            <person name="Freedman E."/>
            <person name="Gearin G."/>
            <person name="Gellesch M."/>
            <person name="Goldberg J."/>
            <person name="Griggs A."/>
            <person name="Gujja S."/>
            <person name="Heiman D."/>
            <person name="Howarth C."/>
            <person name="Larson L."/>
            <person name="Lui A."/>
            <person name="MacDonald P.J.P."/>
            <person name="Mehta T."/>
            <person name="Montmayeur A."/>
            <person name="Murphy C."/>
            <person name="Neiman D."/>
            <person name="Pearson M."/>
            <person name="Priest M."/>
            <person name="Roberts A."/>
            <person name="Saif S."/>
            <person name="Shea T."/>
            <person name="Shenoy N."/>
            <person name="Sisk P."/>
            <person name="Stolte C."/>
            <person name="Sykes S."/>
            <person name="Yandava C."/>
            <person name="Wortman J."/>
            <person name="Nusbaum C."/>
            <person name="Birren B."/>
        </authorList>
    </citation>
    <scope>NUCLEOTIDE SEQUENCE</scope>
    <source>
        <strain evidence="2">R3-111a-1</strain>
    </source>
</reference>
<organism evidence="2">
    <name type="scientific">Gaeumannomyces tritici (strain R3-111a-1)</name>
    <name type="common">Wheat and barley take-all root rot fungus</name>
    <name type="synonym">Gaeumannomyces graminis var. tritici</name>
    <dbReference type="NCBI Taxonomy" id="644352"/>
    <lineage>
        <taxon>Eukaryota</taxon>
        <taxon>Fungi</taxon>
        <taxon>Dikarya</taxon>
        <taxon>Ascomycota</taxon>
        <taxon>Pezizomycotina</taxon>
        <taxon>Sordariomycetes</taxon>
        <taxon>Sordariomycetidae</taxon>
        <taxon>Magnaporthales</taxon>
        <taxon>Magnaporthaceae</taxon>
        <taxon>Gaeumannomyces</taxon>
    </lineage>
</organism>
<dbReference type="EnsemblFungi" id="EJT70515">
    <property type="protein sequence ID" value="EJT70515"/>
    <property type="gene ID" value="GGTG_11538"/>
</dbReference>
<keyword evidence="1" id="KW-1133">Transmembrane helix</keyword>
<name>J3PDG7_GAET3</name>
<dbReference type="EMBL" id="GL385401">
    <property type="protein sequence ID" value="EJT70515.1"/>
    <property type="molecule type" value="Genomic_DNA"/>
</dbReference>
<dbReference type="AlphaFoldDB" id="J3PDG7"/>
<reference evidence="2" key="2">
    <citation type="submission" date="2010-07" db="EMBL/GenBank/DDBJ databases">
        <authorList>
            <consortium name="The Broad Institute Genome Sequencing Platform"/>
            <consortium name="Broad Institute Genome Sequencing Center for Infectious Disease"/>
            <person name="Ma L.-J."/>
            <person name="Dead R."/>
            <person name="Young S."/>
            <person name="Zeng Q."/>
            <person name="Koehrsen M."/>
            <person name="Alvarado L."/>
            <person name="Berlin A."/>
            <person name="Chapman S.B."/>
            <person name="Chen Z."/>
            <person name="Freedman E."/>
            <person name="Gellesch M."/>
            <person name="Goldberg J."/>
            <person name="Griggs A."/>
            <person name="Gujja S."/>
            <person name="Heilman E.R."/>
            <person name="Heiman D."/>
            <person name="Hepburn T."/>
            <person name="Howarth C."/>
            <person name="Jen D."/>
            <person name="Larson L."/>
            <person name="Mehta T."/>
            <person name="Neiman D."/>
            <person name="Pearson M."/>
            <person name="Roberts A."/>
            <person name="Saif S."/>
            <person name="Shea T."/>
            <person name="Shenoy N."/>
            <person name="Sisk P."/>
            <person name="Stolte C."/>
            <person name="Sykes S."/>
            <person name="Walk T."/>
            <person name="White J."/>
            <person name="Yandava C."/>
            <person name="Haas B."/>
            <person name="Nusbaum C."/>
            <person name="Birren B."/>
        </authorList>
    </citation>
    <scope>NUCLEOTIDE SEQUENCE</scope>
    <source>
        <strain evidence="2">R3-111a-1</strain>
    </source>
</reference>
<accession>J3PDG7</accession>
<reference evidence="3" key="4">
    <citation type="journal article" date="2015" name="G3 (Bethesda)">
        <title>Genome sequences of three phytopathogenic species of the Magnaporthaceae family of fungi.</title>
        <authorList>
            <person name="Okagaki L.H."/>
            <person name="Nunes C.C."/>
            <person name="Sailsbery J."/>
            <person name="Clay B."/>
            <person name="Brown D."/>
            <person name="John T."/>
            <person name="Oh Y."/>
            <person name="Young N."/>
            <person name="Fitzgerald M."/>
            <person name="Haas B.J."/>
            <person name="Zeng Q."/>
            <person name="Young S."/>
            <person name="Adiconis X."/>
            <person name="Fan L."/>
            <person name="Levin J.Z."/>
            <person name="Mitchell T.K."/>
            <person name="Okubara P.A."/>
            <person name="Farman M.L."/>
            <person name="Kohn L.M."/>
            <person name="Birren B."/>
            <person name="Ma L.-J."/>
            <person name="Dean R.A."/>
        </authorList>
    </citation>
    <scope>NUCLEOTIDE SEQUENCE</scope>
    <source>
        <strain evidence="3">R3-111a-1</strain>
    </source>
</reference>
<proteinExistence type="predicted"/>
<evidence type="ECO:0000313" key="4">
    <source>
        <dbReference type="Proteomes" id="UP000006039"/>
    </source>
</evidence>
<evidence type="ECO:0000313" key="2">
    <source>
        <dbReference type="EMBL" id="EJT70515.1"/>
    </source>
</evidence>
<dbReference type="RefSeq" id="XP_009227693.1">
    <property type="nucleotide sequence ID" value="XM_009229429.1"/>
</dbReference>
<keyword evidence="1" id="KW-0812">Transmembrane</keyword>
<evidence type="ECO:0000313" key="3">
    <source>
        <dbReference type="EnsemblFungi" id="EJT70515"/>
    </source>
</evidence>